<evidence type="ECO:0000313" key="3">
    <source>
        <dbReference type="Proteomes" id="UP001057498"/>
    </source>
</evidence>
<accession>A0ABM7YLN6</accession>
<organism evidence="2 3">
    <name type="scientific">Sphaerotilus microaerophilus</name>
    <dbReference type="NCBI Taxonomy" id="2914710"/>
    <lineage>
        <taxon>Bacteria</taxon>
        <taxon>Pseudomonadati</taxon>
        <taxon>Pseudomonadota</taxon>
        <taxon>Betaproteobacteria</taxon>
        <taxon>Burkholderiales</taxon>
        <taxon>Sphaerotilaceae</taxon>
        <taxon>Sphaerotilus</taxon>
    </lineage>
</organism>
<dbReference type="PROSITE" id="PS51354">
    <property type="entry name" value="GLUTAREDOXIN_2"/>
    <property type="match status" value="1"/>
</dbReference>
<reference evidence="2" key="1">
    <citation type="submission" date="2022-04" db="EMBL/GenBank/DDBJ databases">
        <title>Whole genome sequence of Sphaerotilus sp. FB-5.</title>
        <authorList>
            <person name="Takeda M."/>
            <person name="Narihara S."/>
            <person name="Akimoto M."/>
            <person name="Akimoto R."/>
            <person name="Nishiyashiki S."/>
            <person name="Murakami T."/>
        </authorList>
    </citation>
    <scope>NUCLEOTIDE SEQUENCE</scope>
    <source>
        <strain evidence="2">FB-5</strain>
    </source>
</reference>
<feature type="domain" description="Glutaredoxin" evidence="1">
    <location>
        <begin position="61"/>
        <end position="115"/>
    </location>
</feature>
<dbReference type="Proteomes" id="UP001057498">
    <property type="component" value="Chromosome"/>
</dbReference>
<dbReference type="RefSeq" id="WP_251973400.1">
    <property type="nucleotide sequence ID" value="NZ_AP025730.1"/>
</dbReference>
<dbReference type="EMBL" id="AP025730">
    <property type="protein sequence ID" value="BDI05360.1"/>
    <property type="molecule type" value="Genomic_DNA"/>
</dbReference>
<sequence length="138" mass="14850">MPAARPNPAPPPSRRPGWRGFASLALVVVVAAAVAEGARAWVHHQRAEALRAVARPGDIRMLSSTTCIFCTQARGWLNRHALPFQECFVDLDAACAEEYDRLGRPGTPTVLVRGQAQRGFDAERITRTLAGTAPSPAP</sequence>
<dbReference type="Gene3D" id="3.40.30.10">
    <property type="entry name" value="Glutaredoxin"/>
    <property type="match status" value="1"/>
</dbReference>
<evidence type="ECO:0000313" key="2">
    <source>
        <dbReference type="EMBL" id="BDI05360.1"/>
    </source>
</evidence>
<dbReference type="InterPro" id="IPR002109">
    <property type="entry name" value="Glutaredoxin"/>
</dbReference>
<evidence type="ECO:0000259" key="1">
    <source>
        <dbReference type="Pfam" id="PF00462"/>
    </source>
</evidence>
<protein>
    <recommendedName>
        <fullName evidence="1">Glutaredoxin domain-containing protein</fullName>
    </recommendedName>
</protein>
<proteinExistence type="predicted"/>
<dbReference type="Pfam" id="PF00462">
    <property type="entry name" value="Glutaredoxin"/>
    <property type="match status" value="1"/>
</dbReference>
<keyword evidence="3" id="KW-1185">Reference proteome</keyword>
<dbReference type="SUPFAM" id="SSF52833">
    <property type="entry name" value="Thioredoxin-like"/>
    <property type="match status" value="1"/>
</dbReference>
<gene>
    <name evidence="2" type="ORF">CATMQ487_23300</name>
</gene>
<name>A0ABM7YLN6_9BURK</name>
<dbReference type="InterPro" id="IPR036249">
    <property type="entry name" value="Thioredoxin-like_sf"/>
</dbReference>
<dbReference type="CDD" id="cd02976">
    <property type="entry name" value="NrdH"/>
    <property type="match status" value="1"/>
</dbReference>